<dbReference type="SUPFAM" id="SSF50978">
    <property type="entry name" value="WD40 repeat-like"/>
    <property type="match status" value="1"/>
</dbReference>
<gene>
    <name evidence="2" type="ORF">MEDL_42519</name>
</gene>
<evidence type="ECO:0000313" key="2">
    <source>
        <dbReference type="EMBL" id="CAG2229631.1"/>
    </source>
</evidence>
<accession>A0A8S3TH91</accession>
<dbReference type="AlphaFoldDB" id="A0A8S3TH91"/>
<reference evidence="2" key="1">
    <citation type="submission" date="2021-03" db="EMBL/GenBank/DDBJ databases">
        <authorList>
            <person name="Bekaert M."/>
        </authorList>
    </citation>
    <scope>NUCLEOTIDE SEQUENCE</scope>
</reference>
<proteinExistence type="predicted"/>
<evidence type="ECO:0000256" key="1">
    <source>
        <dbReference type="SAM" id="Coils"/>
    </source>
</evidence>
<dbReference type="InterPro" id="IPR036322">
    <property type="entry name" value="WD40_repeat_dom_sf"/>
</dbReference>
<dbReference type="Proteomes" id="UP000683360">
    <property type="component" value="Unassembled WGS sequence"/>
</dbReference>
<sequence>MKLEKDFFPTCFTLYYIEWYRLKVKELQELDDKIHQELPFYTDLEKELKQTKSVENDQYNEIKQRILKKESELKEIITKQRENLITELDKLWKPREEEMSRQLKDTAEKCDALTRNKSQIEETFQSHNALAVFTASGKLNNDLPTRPVNAISEQKLVFSEKKIIDDNKEAFGSILTIPVFKVTETFTSEESIWKIETFADNSNILCLYGESTIKSFKLKNSKCETTSVAGVDKVNIVDMTKAKDNTLLFTVVTSSEIKCLSTFTPDSKIETFTSISPLYARGIHATNKNILIGFKDNGCLVTCLNESHGINRPLCLNINQDGQLQIGCSKIGTKDGLSKLHTVDISL</sequence>
<keyword evidence="1" id="KW-0175">Coiled coil</keyword>
<dbReference type="OrthoDB" id="6136419at2759"/>
<keyword evidence="3" id="KW-1185">Reference proteome</keyword>
<protein>
    <submittedName>
        <fullName evidence="2">Uncharacterized protein</fullName>
    </submittedName>
</protein>
<evidence type="ECO:0000313" key="3">
    <source>
        <dbReference type="Proteomes" id="UP000683360"/>
    </source>
</evidence>
<name>A0A8S3TH91_MYTED</name>
<dbReference type="EMBL" id="CAJPWZ010002032">
    <property type="protein sequence ID" value="CAG2229631.1"/>
    <property type="molecule type" value="Genomic_DNA"/>
</dbReference>
<organism evidence="2 3">
    <name type="scientific">Mytilus edulis</name>
    <name type="common">Blue mussel</name>
    <dbReference type="NCBI Taxonomy" id="6550"/>
    <lineage>
        <taxon>Eukaryota</taxon>
        <taxon>Metazoa</taxon>
        <taxon>Spiralia</taxon>
        <taxon>Lophotrochozoa</taxon>
        <taxon>Mollusca</taxon>
        <taxon>Bivalvia</taxon>
        <taxon>Autobranchia</taxon>
        <taxon>Pteriomorphia</taxon>
        <taxon>Mytilida</taxon>
        <taxon>Mytiloidea</taxon>
        <taxon>Mytilidae</taxon>
        <taxon>Mytilinae</taxon>
        <taxon>Mytilus</taxon>
    </lineage>
</organism>
<feature type="coiled-coil region" evidence="1">
    <location>
        <begin position="59"/>
        <end position="123"/>
    </location>
</feature>
<comment type="caution">
    <text evidence="2">The sequence shown here is derived from an EMBL/GenBank/DDBJ whole genome shotgun (WGS) entry which is preliminary data.</text>
</comment>